<feature type="non-terminal residue" evidence="1">
    <location>
        <position position="163"/>
    </location>
</feature>
<name>A0ACA9QT07_9GLOM</name>
<organism evidence="1 2">
    <name type="scientific">Acaulospora colombiana</name>
    <dbReference type="NCBI Taxonomy" id="27376"/>
    <lineage>
        <taxon>Eukaryota</taxon>
        <taxon>Fungi</taxon>
        <taxon>Fungi incertae sedis</taxon>
        <taxon>Mucoromycota</taxon>
        <taxon>Glomeromycotina</taxon>
        <taxon>Glomeromycetes</taxon>
        <taxon>Diversisporales</taxon>
        <taxon>Acaulosporaceae</taxon>
        <taxon>Acaulospora</taxon>
    </lineage>
</organism>
<reference evidence="1" key="1">
    <citation type="submission" date="2021-06" db="EMBL/GenBank/DDBJ databases">
        <authorList>
            <person name="Kallberg Y."/>
            <person name="Tangrot J."/>
            <person name="Rosling A."/>
        </authorList>
    </citation>
    <scope>NUCLEOTIDE SEQUENCE</scope>
    <source>
        <strain evidence="1">CL356</strain>
    </source>
</reference>
<gene>
    <name evidence="1" type="ORF">ACOLOM_LOCUS13361</name>
</gene>
<proteinExistence type="predicted"/>
<evidence type="ECO:0000313" key="1">
    <source>
        <dbReference type="EMBL" id="CAG8764240.1"/>
    </source>
</evidence>
<dbReference type="Proteomes" id="UP000789525">
    <property type="component" value="Unassembled WGS sequence"/>
</dbReference>
<evidence type="ECO:0000313" key="2">
    <source>
        <dbReference type="Proteomes" id="UP000789525"/>
    </source>
</evidence>
<feature type="non-terminal residue" evidence="1">
    <location>
        <position position="1"/>
    </location>
</feature>
<sequence length="163" mass="18265">SSSSLVQDPSYPRGLPLTDILERYRQTLQSFTIGVKNLDGCTSSIKFPLWSDFPKLEELVIDRRWVINIHPLPSGHPLQKLEAHVDSLSAIPSLIKGGNMKEIILKRTRRTSDGEPPEKNEGLATDKIEVERLLEQSKDRGITFEITLGLGVLRPKLINITKG</sequence>
<keyword evidence="2" id="KW-1185">Reference proteome</keyword>
<comment type="caution">
    <text evidence="1">The sequence shown here is derived from an EMBL/GenBank/DDBJ whole genome shotgun (WGS) entry which is preliminary data.</text>
</comment>
<accession>A0ACA9QT07</accession>
<dbReference type="EMBL" id="CAJVPT010060765">
    <property type="protein sequence ID" value="CAG8764240.1"/>
    <property type="molecule type" value="Genomic_DNA"/>
</dbReference>
<protein>
    <submittedName>
        <fullName evidence="1">4975_t:CDS:1</fullName>
    </submittedName>
</protein>